<evidence type="ECO:0000313" key="3">
    <source>
        <dbReference type="Proteomes" id="UP001139353"/>
    </source>
</evidence>
<comment type="caution">
    <text evidence="2">The sequence shown here is derived from an EMBL/GenBank/DDBJ whole genome shotgun (WGS) entry which is preliminary data.</text>
</comment>
<dbReference type="AlphaFoldDB" id="A0A9X1YM67"/>
<dbReference type="EMBL" id="JAJLJH010000009">
    <property type="protein sequence ID" value="MCK9688541.1"/>
    <property type="molecule type" value="Genomic_DNA"/>
</dbReference>
<keyword evidence="3" id="KW-1185">Reference proteome</keyword>
<protein>
    <submittedName>
        <fullName evidence="2">Uncharacterized protein</fullName>
    </submittedName>
</protein>
<reference evidence="2" key="1">
    <citation type="submission" date="2021-11" db="EMBL/GenBank/DDBJ databases">
        <title>BS-T2-15 a new species belonging to the Comamonadaceae family isolated from the soil of a French oak forest.</title>
        <authorList>
            <person name="Mieszkin S."/>
            <person name="Alain K."/>
        </authorList>
    </citation>
    <scope>NUCLEOTIDE SEQUENCE</scope>
    <source>
        <strain evidence="2">BS-T2-15</strain>
    </source>
</reference>
<feature type="region of interest" description="Disordered" evidence="1">
    <location>
        <begin position="21"/>
        <end position="44"/>
    </location>
</feature>
<feature type="compositionally biased region" description="Low complexity" evidence="1">
    <location>
        <begin position="21"/>
        <end position="30"/>
    </location>
</feature>
<proteinExistence type="predicted"/>
<accession>A0A9X1YM67</accession>
<dbReference type="RefSeq" id="WP_275684589.1">
    <property type="nucleotide sequence ID" value="NZ_JAJLJH010000009.1"/>
</dbReference>
<name>A0A9X1YM67_9BURK</name>
<gene>
    <name evidence="2" type="ORF">LPC04_22765</name>
</gene>
<dbReference type="Proteomes" id="UP001139353">
    <property type="component" value="Unassembled WGS sequence"/>
</dbReference>
<evidence type="ECO:0000313" key="2">
    <source>
        <dbReference type="EMBL" id="MCK9688541.1"/>
    </source>
</evidence>
<sequence length="63" mass="6864">MKGTRRMAVVINDFEVLPEAAPAARQDAAASGHASDQPPPPEPRVVQEALRALHEQALRTWAH</sequence>
<evidence type="ECO:0000256" key="1">
    <source>
        <dbReference type="SAM" id="MobiDB-lite"/>
    </source>
</evidence>
<organism evidence="2 3">
    <name type="scientific">Scleromatobacter humisilvae</name>
    <dbReference type="NCBI Taxonomy" id="2897159"/>
    <lineage>
        <taxon>Bacteria</taxon>
        <taxon>Pseudomonadati</taxon>
        <taxon>Pseudomonadota</taxon>
        <taxon>Betaproteobacteria</taxon>
        <taxon>Burkholderiales</taxon>
        <taxon>Sphaerotilaceae</taxon>
        <taxon>Scleromatobacter</taxon>
    </lineage>
</organism>